<keyword evidence="2" id="KW-1185">Reference proteome</keyword>
<dbReference type="OrthoDB" id="2867539at2759"/>
<protein>
    <submittedName>
        <fullName evidence="1">Uncharacterized protein</fullName>
    </submittedName>
</protein>
<comment type="caution">
    <text evidence="1">The sequence shown here is derived from an EMBL/GenBank/DDBJ whole genome shotgun (WGS) entry which is preliminary data.</text>
</comment>
<dbReference type="EMBL" id="BRXW01000250">
    <property type="protein sequence ID" value="GMI16369.1"/>
    <property type="molecule type" value="Genomic_DNA"/>
</dbReference>
<proteinExistence type="predicted"/>
<gene>
    <name evidence="1" type="ORF">TrLO_g12914</name>
</gene>
<evidence type="ECO:0000313" key="1">
    <source>
        <dbReference type="EMBL" id="GMI16369.1"/>
    </source>
</evidence>
<dbReference type="AlphaFoldDB" id="A0A9W7KYS9"/>
<accession>A0A9W7KYS9</accession>
<dbReference type="Proteomes" id="UP001165122">
    <property type="component" value="Unassembled WGS sequence"/>
</dbReference>
<name>A0A9W7KYS9_9STRA</name>
<evidence type="ECO:0000313" key="2">
    <source>
        <dbReference type="Proteomes" id="UP001165122"/>
    </source>
</evidence>
<organism evidence="1 2">
    <name type="scientific">Triparma laevis f. longispina</name>
    <dbReference type="NCBI Taxonomy" id="1714387"/>
    <lineage>
        <taxon>Eukaryota</taxon>
        <taxon>Sar</taxon>
        <taxon>Stramenopiles</taxon>
        <taxon>Ochrophyta</taxon>
        <taxon>Bolidophyceae</taxon>
        <taxon>Parmales</taxon>
        <taxon>Triparmaceae</taxon>
        <taxon>Triparma</taxon>
    </lineage>
</organism>
<sequence length="111" mass="12803">MGLGLYRIDAVDRQINSGISTTLLIPFPLKYDEQPELQADRSKMKADMRKLADYYGKIGFADVGWPDSQRGMNFVAKWNGWCAPEDRKIVSEFVLVNKKKIKRRTKTIFDT</sequence>
<reference evidence="2" key="1">
    <citation type="journal article" date="2023" name="Commun. Biol.">
        <title>Genome analysis of Parmales, the sister group of diatoms, reveals the evolutionary specialization of diatoms from phago-mixotrophs to photoautotrophs.</title>
        <authorList>
            <person name="Ban H."/>
            <person name="Sato S."/>
            <person name="Yoshikawa S."/>
            <person name="Yamada K."/>
            <person name="Nakamura Y."/>
            <person name="Ichinomiya M."/>
            <person name="Sato N."/>
            <person name="Blanc-Mathieu R."/>
            <person name="Endo H."/>
            <person name="Kuwata A."/>
            <person name="Ogata H."/>
        </authorList>
    </citation>
    <scope>NUCLEOTIDE SEQUENCE [LARGE SCALE GENOMIC DNA]</scope>
    <source>
        <strain evidence="2">NIES 3700</strain>
    </source>
</reference>